<dbReference type="Pfam" id="PF01039">
    <property type="entry name" value="Carboxyl_trans"/>
    <property type="match status" value="1"/>
</dbReference>
<protein>
    <submittedName>
        <fullName evidence="3">Acyl-CoA carboxylase subunit beta</fullName>
        <ecNumber evidence="3">6.-.-.-</ecNumber>
    </submittedName>
</protein>
<dbReference type="Gene3D" id="3.90.226.10">
    <property type="entry name" value="2-enoyl-CoA Hydratase, Chain A, domain 1"/>
    <property type="match status" value="2"/>
</dbReference>
<sequence length="516" mass="55854">MPEEDPRILELRAMREKVRLAGGEERIARQHARGKLTARERIELLFDPGTFHELEPYVQQRDDVLTGQADKTYGDGVITGFGQIGGRVVYAYAQDFTVQGGSLGEMHGHKIARVMDLAAAAGAPIVGLIDSGGARIQEGVRSLGGYAQVFLRNARYSGVIPQISLIMGPCAGGASYSPAVTDLIIMVEKQSYMFLTGPDVIKAVTGEVVDFETLGGADVHLGISGLAHLKAAHDQEAIALCRRVLSYLPANSLENPPYVPPEDDPNRMDEALNSMVPLDPTVPYSMHEVIARIVDHGTFIELQPTFAQNAIIGLARLGGNVIGIVAQEPAVMAGVLDIDSSDKIARFVRFCDAFNIPLITFVDSPGFLPGTDQEHRGVIRHGAKVLYAYSVATVPKISVITRKAYGGAYVVLSSKFMGGDLAFAWPSAEIAVMGPEGAVNILFRKQIESADDPAQERARLVEEYRQRFLTPYAAASAGYVDDVIEPRETRPKLIAALQALREKSTSPLRKHGNLPL</sequence>
<keyword evidence="4" id="KW-1185">Reference proteome</keyword>
<dbReference type="RefSeq" id="WP_315625638.1">
    <property type="nucleotide sequence ID" value="NZ_JAUHMF010000002.1"/>
</dbReference>
<dbReference type="PROSITE" id="PS50980">
    <property type="entry name" value="COA_CT_NTER"/>
    <property type="match status" value="1"/>
</dbReference>
<comment type="caution">
    <text evidence="3">The sequence shown here is derived from an EMBL/GenBank/DDBJ whole genome shotgun (WGS) entry which is preliminary data.</text>
</comment>
<dbReference type="PANTHER" id="PTHR43842:SF2">
    <property type="entry name" value="PROPIONYL-COA CARBOXYLASE BETA CHAIN, MITOCHONDRIAL"/>
    <property type="match status" value="1"/>
</dbReference>
<dbReference type="EC" id="6.-.-.-" evidence="3"/>
<accession>A0ABU3NQ52</accession>
<gene>
    <name evidence="3" type="ORF">QYE77_11885</name>
</gene>
<evidence type="ECO:0000259" key="2">
    <source>
        <dbReference type="PROSITE" id="PS50989"/>
    </source>
</evidence>
<organism evidence="3 4">
    <name type="scientific">Thermanaerothrix solaris</name>
    <dbReference type="NCBI Taxonomy" id="3058434"/>
    <lineage>
        <taxon>Bacteria</taxon>
        <taxon>Bacillati</taxon>
        <taxon>Chloroflexota</taxon>
        <taxon>Anaerolineae</taxon>
        <taxon>Anaerolineales</taxon>
        <taxon>Anaerolineaceae</taxon>
        <taxon>Thermanaerothrix</taxon>
    </lineage>
</organism>
<proteinExistence type="predicted"/>
<reference evidence="3 4" key="1">
    <citation type="submission" date="2023-07" db="EMBL/GenBank/DDBJ databases">
        <title>Novel species of Thermanaerothrix with wide hydrolytic capabilities.</title>
        <authorList>
            <person name="Zayulina K.S."/>
            <person name="Podosokorskaya O.A."/>
            <person name="Elcheninov A.G."/>
        </authorList>
    </citation>
    <scope>NUCLEOTIDE SEQUENCE [LARGE SCALE GENOMIC DNA]</scope>
    <source>
        <strain evidence="3 4">4228-RoL</strain>
    </source>
</reference>
<keyword evidence="3" id="KW-0436">Ligase</keyword>
<dbReference type="GO" id="GO:0016874">
    <property type="term" value="F:ligase activity"/>
    <property type="evidence" value="ECO:0007669"/>
    <property type="project" value="UniProtKB-KW"/>
</dbReference>
<dbReference type="InterPro" id="IPR000438">
    <property type="entry name" value="Acetyl_CoA_COase_Trfase_b_su"/>
</dbReference>
<dbReference type="InterPro" id="IPR051047">
    <property type="entry name" value="AccD/PCCB"/>
</dbReference>
<dbReference type="PROSITE" id="PS50989">
    <property type="entry name" value="COA_CT_CTER"/>
    <property type="match status" value="1"/>
</dbReference>
<dbReference type="PANTHER" id="PTHR43842">
    <property type="entry name" value="PROPIONYL-COA CARBOXYLASE BETA CHAIN"/>
    <property type="match status" value="1"/>
</dbReference>
<name>A0ABU3NQ52_9CHLR</name>
<dbReference type="EMBL" id="JAUHMF010000002">
    <property type="protein sequence ID" value="MDT8898964.1"/>
    <property type="molecule type" value="Genomic_DNA"/>
</dbReference>
<evidence type="ECO:0000313" key="4">
    <source>
        <dbReference type="Proteomes" id="UP001254165"/>
    </source>
</evidence>
<dbReference type="Proteomes" id="UP001254165">
    <property type="component" value="Unassembled WGS sequence"/>
</dbReference>
<dbReference type="InterPro" id="IPR034733">
    <property type="entry name" value="AcCoA_carboxyl_beta"/>
</dbReference>
<dbReference type="InterPro" id="IPR011763">
    <property type="entry name" value="COA_CT_C"/>
</dbReference>
<feature type="domain" description="CoA carboxyltransferase C-terminal" evidence="2">
    <location>
        <begin position="267"/>
        <end position="510"/>
    </location>
</feature>
<dbReference type="InterPro" id="IPR029045">
    <property type="entry name" value="ClpP/crotonase-like_dom_sf"/>
</dbReference>
<dbReference type="SUPFAM" id="SSF52096">
    <property type="entry name" value="ClpP/crotonase"/>
    <property type="match status" value="2"/>
</dbReference>
<evidence type="ECO:0000313" key="3">
    <source>
        <dbReference type="EMBL" id="MDT8898964.1"/>
    </source>
</evidence>
<dbReference type="PRINTS" id="PR01070">
    <property type="entry name" value="ACCCTRFRASEB"/>
</dbReference>
<evidence type="ECO:0000259" key="1">
    <source>
        <dbReference type="PROSITE" id="PS50980"/>
    </source>
</evidence>
<feature type="domain" description="CoA carboxyltransferase N-terminal" evidence="1">
    <location>
        <begin position="4"/>
        <end position="260"/>
    </location>
</feature>
<dbReference type="InterPro" id="IPR011762">
    <property type="entry name" value="COA_CT_N"/>
</dbReference>